<sequence>MQRASSFSVPGKCSVGGRRKGTLQQLVQIIGGLGGVQWWGGGGEAWRLLAPGTGQQVREDDDYQNTSRQPWPGGERGCSCVPASELPSVPRQDGQES</sequence>
<accession>A0AAV2M5Q5</accession>
<dbReference type="Proteomes" id="UP001497482">
    <property type="component" value="Chromosome 6"/>
</dbReference>
<gene>
    <name evidence="2" type="ORF">KC01_LOCUS35564</name>
</gene>
<keyword evidence="3" id="KW-1185">Reference proteome</keyword>
<feature type="region of interest" description="Disordered" evidence="1">
    <location>
        <begin position="51"/>
        <end position="97"/>
    </location>
</feature>
<dbReference type="EMBL" id="OZ035828">
    <property type="protein sequence ID" value="CAL1608682.1"/>
    <property type="molecule type" value="Genomic_DNA"/>
</dbReference>
<organism evidence="2 3">
    <name type="scientific">Knipowitschia caucasica</name>
    <name type="common">Caucasian dwarf goby</name>
    <name type="synonym">Pomatoschistus caucasicus</name>
    <dbReference type="NCBI Taxonomy" id="637954"/>
    <lineage>
        <taxon>Eukaryota</taxon>
        <taxon>Metazoa</taxon>
        <taxon>Chordata</taxon>
        <taxon>Craniata</taxon>
        <taxon>Vertebrata</taxon>
        <taxon>Euteleostomi</taxon>
        <taxon>Actinopterygii</taxon>
        <taxon>Neopterygii</taxon>
        <taxon>Teleostei</taxon>
        <taxon>Neoteleostei</taxon>
        <taxon>Acanthomorphata</taxon>
        <taxon>Gobiaria</taxon>
        <taxon>Gobiiformes</taxon>
        <taxon>Gobioidei</taxon>
        <taxon>Gobiidae</taxon>
        <taxon>Gobiinae</taxon>
        <taxon>Knipowitschia</taxon>
    </lineage>
</organism>
<evidence type="ECO:0000313" key="3">
    <source>
        <dbReference type="Proteomes" id="UP001497482"/>
    </source>
</evidence>
<name>A0AAV2M5Q5_KNICA</name>
<evidence type="ECO:0000313" key="2">
    <source>
        <dbReference type="EMBL" id="CAL1608682.1"/>
    </source>
</evidence>
<evidence type="ECO:0000256" key="1">
    <source>
        <dbReference type="SAM" id="MobiDB-lite"/>
    </source>
</evidence>
<protein>
    <submittedName>
        <fullName evidence="2">Uncharacterized protein</fullName>
    </submittedName>
</protein>
<reference evidence="2 3" key="1">
    <citation type="submission" date="2024-04" db="EMBL/GenBank/DDBJ databases">
        <authorList>
            <person name="Waldvogel A.-M."/>
            <person name="Schoenle A."/>
        </authorList>
    </citation>
    <scope>NUCLEOTIDE SEQUENCE [LARGE SCALE GENOMIC DNA]</scope>
</reference>
<proteinExistence type="predicted"/>
<dbReference type="AlphaFoldDB" id="A0AAV2M5Q5"/>